<sequence>MRRHLAVAMGWALIVTFMTLVNYASLLNRFDFYCLLNDKSLSFDELALSINPFAIHTNYSNPIQLLISLAAKTTFNLFRGVAFHLLLFAFPTSGTNFIRRMVFLLPSIAVTALLCAVGGAALHTFYYVQKTEMLSDQKLELSTHTDLSILLLVLSLWFIYCVYHLGAAAGRFSETRLERHRTSRDEISEDVLDLAERGEFGLQAQREALVTKVEQRQDQLGVCKLSILCIYRHIIVHLVAAAVAIYIDVTLRKVVKELDGSSVALHALAFHLAVAIVWLIGSAMAAMFAISLRQQSPELLAYILDV</sequence>
<feature type="transmembrane region" description="Helical" evidence="1">
    <location>
        <begin position="267"/>
        <end position="290"/>
    </location>
</feature>
<dbReference type="Proteomes" id="UP001165083">
    <property type="component" value="Unassembled WGS sequence"/>
</dbReference>
<organism evidence="2 3">
    <name type="scientific">Phytophthora lilii</name>
    <dbReference type="NCBI Taxonomy" id="2077276"/>
    <lineage>
        <taxon>Eukaryota</taxon>
        <taxon>Sar</taxon>
        <taxon>Stramenopiles</taxon>
        <taxon>Oomycota</taxon>
        <taxon>Peronosporomycetes</taxon>
        <taxon>Peronosporales</taxon>
        <taxon>Peronosporaceae</taxon>
        <taxon>Phytophthora</taxon>
    </lineage>
</organism>
<keyword evidence="1" id="KW-1133">Transmembrane helix</keyword>
<feature type="transmembrane region" description="Helical" evidence="1">
    <location>
        <begin position="65"/>
        <end position="90"/>
    </location>
</feature>
<evidence type="ECO:0000313" key="2">
    <source>
        <dbReference type="EMBL" id="GMF28613.1"/>
    </source>
</evidence>
<reference evidence="2" key="1">
    <citation type="submission" date="2023-04" db="EMBL/GenBank/DDBJ databases">
        <title>Phytophthora lilii NBRC 32176.</title>
        <authorList>
            <person name="Ichikawa N."/>
            <person name="Sato H."/>
            <person name="Tonouchi N."/>
        </authorList>
    </citation>
    <scope>NUCLEOTIDE SEQUENCE</scope>
    <source>
        <strain evidence="2">NBRC 32176</strain>
    </source>
</reference>
<dbReference type="EMBL" id="BSXW01000724">
    <property type="protein sequence ID" value="GMF28613.1"/>
    <property type="molecule type" value="Genomic_DNA"/>
</dbReference>
<dbReference type="OrthoDB" id="74664at2759"/>
<gene>
    <name evidence="2" type="ORF">Plil01_001207600</name>
</gene>
<feature type="transmembrane region" description="Helical" evidence="1">
    <location>
        <begin position="147"/>
        <end position="169"/>
    </location>
</feature>
<keyword evidence="1" id="KW-0472">Membrane</keyword>
<dbReference type="AlphaFoldDB" id="A0A9W6UB31"/>
<keyword evidence="3" id="KW-1185">Reference proteome</keyword>
<feature type="transmembrane region" description="Helical" evidence="1">
    <location>
        <begin position="225"/>
        <end position="247"/>
    </location>
</feature>
<accession>A0A9W6UB31</accession>
<name>A0A9W6UB31_9STRA</name>
<feature type="transmembrane region" description="Helical" evidence="1">
    <location>
        <begin position="102"/>
        <end position="127"/>
    </location>
</feature>
<keyword evidence="1" id="KW-0812">Transmembrane</keyword>
<comment type="caution">
    <text evidence="2">The sequence shown here is derived from an EMBL/GenBank/DDBJ whole genome shotgun (WGS) entry which is preliminary data.</text>
</comment>
<protein>
    <submittedName>
        <fullName evidence="2">Unnamed protein product</fullName>
    </submittedName>
</protein>
<evidence type="ECO:0000256" key="1">
    <source>
        <dbReference type="SAM" id="Phobius"/>
    </source>
</evidence>
<feature type="transmembrane region" description="Helical" evidence="1">
    <location>
        <begin position="7"/>
        <end position="26"/>
    </location>
</feature>
<proteinExistence type="predicted"/>
<evidence type="ECO:0000313" key="3">
    <source>
        <dbReference type="Proteomes" id="UP001165083"/>
    </source>
</evidence>